<proteinExistence type="predicted"/>
<feature type="chain" id="PRO_5045184604" evidence="1">
    <location>
        <begin position="26"/>
        <end position="201"/>
    </location>
</feature>
<comment type="caution">
    <text evidence="3">The sequence shown here is derived from an EMBL/GenBank/DDBJ whole genome shotgun (WGS) entry which is preliminary data.</text>
</comment>
<keyword evidence="1" id="KW-0732">Signal</keyword>
<dbReference type="RefSeq" id="WP_408131714.1">
    <property type="nucleotide sequence ID" value="NZ_JAQQDH010000020.1"/>
</dbReference>
<evidence type="ECO:0000259" key="2">
    <source>
        <dbReference type="Pfam" id="PF03886"/>
    </source>
</evidence>
<dbReference type="Proteomes" id="UP001629288">
    <property type="component" value="Unassembled WGS sequence"/>
</dbReference>
<evidence type="ECO:0000313" key="3">
    <source>
        <dbReference type="EMBL" id="MFM0448397.1"/>
    </source>
</evidence>
<protein>
    <submittedName>
        <fullName evidence="3">PqiC family protein</fullName>
    </submittedName>
</protein>
<keyword evidence="4" id="KW-1185">Reference proteome</keyword>
<accession>A0ABW9CBX6</accession>
<name>A0ABW9CBX6_9BURK</name>
<reference evidence="3 4" key="1">
    <citation type="journal article" date="2024" name="Chem. Sci.">
        <title>Discovery of megapolipeptins by genome mining of a Burkholderiales bacteria collection.</title>
        <authorList>
            <person name="Paulo B.S."/>
            <person name="Recchia M.J.J."/>
            <person name="Lee S."/>
            <person name="Fergusson C.H."/>
            <person name="Romanowski S.B."/>
            <person name="Hernandez A."/>
            <person name="Krull N."/>
            <person name="Liu D.Y."/>
            <person name="Cavanagh H."/>
            <person name="Bos A."/>
            <person name="Gray C.A."/>
            <person name="Murphy B.T."/>
            <person name="Linington R.G."/>
            <person name="Eustaquio A.S."/>
        </authorList>
    </citation>
    <scope>NUCLEOTIDE SEQUENCE [LARGE SCALE GENOMIC DNA]</scope>
    <source>
        <strain evidence="3 4">RL17-379-BIB-C</strain>
    </source>
</reference>
<feature type="domain" description="ABC-type transport auxiliary lipoprotein component" evidence="2">
    <location>
        <begin position="28"/>
        <end position="192"/>
    </location>
</feature>
<dbReference type="InterPro" id="IPR005586">
    <property type="entry name" value="ABC_trans_aux"/>
</dbReference>
<sequence length="201" mass="21155">MRTLLTTTMVLTAALLNGCASSPQANFYTLSAERAQEQTGTGTPTPIPTTWAIVMGAVTVPEIDDRPQFVIRVDPNRITLDEFSRWAEPLKSQIRRIIAADLALQFPGALVSGYPQNVGSALTYLVSIDVQSFESVPGQAASVSVLWSVRPPKEGAPVSGRAVVSEPTGAQGNDALVAAHSRAMAAVSAAIAAAIRSTRQP</sequence>
<dbReference type="Pfam" id="PF03886">
    <property type="entry name" value="ABC_trans_aux"/>
    <property type="match status" value="1"/>
</dbReference>
<dbReference type="EMBL" id="JAQQDH010000020">
    <property type="protein sequence ID" value="MFM0448397.1"/>
    <property type="molecule type" value="Genomic_DNA"/>
</dbReference>
<dbReference type="SUPFAM" id="SSF159594">
    <property type="entry name" value="XCC0632-like"/>
    <property type="match status" value="1"/>
</dbReference>
<evidence type="ECO:0000256" key="1">
    <source>
        <dbReference type="SAM" id="SignalP"/>
    </source>
</evidence>
<evidence type="ECO:0000313" key="4">
    <source>
        <dbReference type="Proteomes" id="UP001629288"/>
    </source>
</evidence>
<gene>
    <name evidence="3" type="ORF">PQR00_32910</name>
</gene>
<dbReference type="Gene3D" id="3.40.50.10610">
    <property type="entry name" value="ABC-type transport auxiliary lipoprotein component"/>
    <property type="match status" value="1"/>
</dbReference>
<feature type="signal peptide" evidence="1">
    <location>
        <begin position="1"/>
        <end position="25"/>
    </location>
</feature>
<organism evidence="3 4">
    <name type="scientific">Paraburkholderia strydomiana</name>
    <dbReference type="NCBI Taxonomy" id="1245417"/>
    <lineage>
        <taxon>Bacteria</taxon>
        <taxon>Pseudomonadati</taxon>
        <taxon>Pseudomonadota</taxon>
        <taxon>Betaproteobacteria</taxon>
        <taxon>Burkholderiales</taxon>
        <taxon>Burkholderiaceae</taxon>
        <taxon>Paraburkholderia</taxon>
    </lineage>
</organism>